<dbReference type="AlphaFoldDB" id="A0A1E3K2D0"/>
<comment type="caution">
    <text evidence="2">The sequence shown here is derived from an EMBL/GenBank/DDBJ whole genome shotgun (WGS) entry which is preliminary data.</text>
</comment>
<evidence type="ECO:0000313" key="2">
    <source>
        <dbReference type="EMBL" id="ODO07205.1"/>
    </source>
</evidence>
<gene>
    <name evidence="2" type="ORF">L198_00784</name>
</gene>
<feature type="region of interest" description="Disordered" evidence="1">
    <location>
        <begin position="442"/>
        <end position="551"/>
    </location>
</feature>
<protein>
    <submittedName>
        <fullName evidence="2">Uncharacterized protein</fullName>
    </submittedName>
</protein>
<name>A0A1E3K2D0_9TREE</name>
<dbReference type="Proteomes" id="UP000094819">
    <property type="component" value="Unassembled WGS sequence"/>
</dbReference>
<evidence type="ECO:0000313" key="3">
    <source>
        <dbReference type="Proteomes" id="UP000094819"/>
    </source>
</evidence>
<sequence length="551" mass="60717">MVATITPSATSALLEDPSLVTESLSQLTPLEKFVLRLLTGEGDIAQAIRRYRASDEGAKAGKNDVSRFSFAMVREGQIAIEDGRNSWILVLWVKCWGLPSYISQESDLSLGEVNLSQRRLFDISRASFLLSLGSEAVTNDHFHKFITFLSYDLNGILYRHSLLIQRLWLESFETEILPASHTPVDGFTSALPELSEHIIKHHVPPIVPYKPITSTPSLPQLNEILPPTKPRLTKLVIDKTFASTSPVPSTPTMNVARTPVTEAPTISLSSPALTSHYVTPMATPHYVPRGVLASNPWRSIFSWLKCMLRGFAFLCQSPEPTRILAETIPELEREMSQISYWLEGGAGPQVMVMALYYGTRVEKAPAGVSNLKVPQLSQHTTHANRSIQSVLELDMSPSDLVSPTTDTALAAMTSVFDILVTSSIGSDSAQLAGDMFAYQETQSDSPLGRLKHASSGKKEPQDAFGTPPPTQSTSSNYQSSIHIPEPFHQAPTTPTPIRNRPSPRHVASNKQLHSHSKAASPRKKTSQMFKETMDLVRGKVPQMKKKSSKSW</sequence>
<reference evidence="2 3" key="1">
    <citation type="submission" date="2016-06" db="EMBL/GenBank/DDBJ databases">
        <title>Evolution of pathogenesis and genome organization in the Tremellales.</title>
        <authorList>
            <person name="Cuomo C."/>
            <person name="Litvintseva A."/>
            <person name="Heitman J."/>
            <person name="Chen Y."/>
            <person name="Sun S."/>
            <person name="Springer D."/>
            <person name="Dromer F."/>
            <person name="Young S."/>
            <person name="Zeng Q."/>
            <person name="Chapman S."/>
            <person name="Gujja S."/>
            <person name="Saif S."/>
            <person name="Birren B."/>
        </authorList>
    </citation>
    <scope>NUCLEOTIDE SEQUENCE [LARGE SCALE GENOMIC DNA]</scope>
    <source>
        <strain evidence="2 3">CBS 7118</strain>
    </source>
</reference>
<feature type="compositionally biased region" description="Basic residues" evidence="1">
    <location>
        <begin position="512"/>
        <end position="525"/>
    </location>
</feature>
<evidence type="ECO:0000256" key="1">
    <source>
        <dbReference type="SAM" id="MobiDB-lite"/>
    </source>
</evidence>
<dbReference type="RefSeq" id="XP_019034682.1">
    <property type="nucleotide sequence ID" value="XM_019172956.1"/>
</dbReference>
<feature type="compositionally biased region" description="Polar residues" evidence="1">
    <location>
        <begin position="471"/>
        <end position="481"/>
    </location>
</feature>
<organism evidence="2 3">
    <name type="scientific">Cryptococcus wingfieldii CBS 7118</name>
    <dbReference type="NCBI Taxonomy" id="1295528"/>
    <lineage>
        <taxon>Eukaryota</taxon>
        <taxon>Fungi</taxon>
        <taxon>Dikarya</taxon>
        <taxon>Basidiomycota</taxon>
        <taxon>Agaricomycotina</taxon>
        <taxon>Tremellomycetes</taxon>
        <taxon>Tremellales</taxon>
        <taxon>Cryptococcaceae</taxon>
        <taxon>Cryptococcus</taxon>
    </lineage>
</organism>
<keyword evidence="3" id="KW-1185">Reference proteome</keyword>
<dbReference type="EMBL" id="AWGH01000002">
    <property type="protein sequence ID" value="ODO07205.1"/>
    <property type="molecule type" value="Genomic_DNA"/>
</dbReference>
<feature type="compositionally biased region" description="Basic residues" evidence="1">
    <location>
        <begin position="542"/>
        <end position="551"/>
    </location>
</feature>
<dbReference type="GeneID" id="30189997"/>
<accession>A0A1E3K2D0</accession>
<proteinExistence type="predicted"/>